<reference evidence="1" key="1">
    <citation type="submission" date="2018-02" db="EMBL/GenBank/DDBJ databases">
        <title>Rhizophora mucronata_Transcriptome.</title>
        <authorList>
            <person name="Meera S.P."/>
            <person name="Sreeshan A."/>
            <person name="Augustine A."/>
        </authorList>
    </citation>
    <scope>NUCLEOTIDE SEQUENCE</scope>
    <source>
        <tissue evidence="1">Leaf</tissue>
    </source>
</reference>
<name>A0A2P2JGN6_RHIMU</name>
<protein>
    <submittedName>
        <fullName evidence="1">Uncharacterized protein</fullName>
    </submittedName>
</protein>
<evidence type="ECO:0000313" key="1">
    <source>
        <dbReference type="EMBL" id="MBW92633.1"/>
    </source>
</evidence>
<sequence length="47" mass="5469">MLTMKLVQPTLLRGPFGWVIEVVSSSSCKGRLQRSHNDKRRTYLLEH</sequence>
<organism evidence="1">
    <name type="scientific">Rhizophora mucronata</name>
    <name type="common">Asiatic mangrove</name>
    <dbReference type="NCBI Taxonomy" id="61149"/>
    <lineage>
        <taxon>Eukaryota</taxon>
        <taxon>Viridiplantae</taxon>
        <taxon>Streptophyta</taxon>
        <taxon>Embryophyta</taxon>
        <taxon>Tracheophyta</taxon>
        <taxon>Spermatophyta</taxon>
        <taxon>Magnoliopsida</taxon>
        <taxon>eudicotyledons</taxon>
        <taxon>Gunneridae</taxon>
        <taxon>Pentapetalae</taxon>
        <taxon>rosids</taxon>
        <taxon>fabids</taxon>
        <taxon>Malpighiales</taxon>
        <taxon>Rhizophoraceae</taxon>
        <taxon>Rhizophora</taxon>
    </lineage>
</organism>
<dbReference type="AlphaFoldDB" id="A0A2P2JGN6"/>
<dbReference type="EMBL" id="GGEC01012150">
    <property type="protein sequence ID" value="MBW92633.1"/>
    <property type="molecule type" value="Transcribed_RNA"/>
</dbReference>
<accession>A0A2P2JGN6</accession>
<proteinExistence type="predicted"/>